<evidence type="ECO:0000313" key="2">
    <source>
        <dbReference type="EnsemblPlants" id="Kaladp0059s0066.1.v1.1"/>
    </source>
</evidence>
<dbReference type="Gramene" id="Kaladp0059s0066.1.v1.1">
    <property type="protein sequence ID" value="Kaladp0059s0066.1.v1.1"/>
    <property type="gene ID" value="Kaladp0059s0066.v1.1"/>
</dbReference>
<organism evidence="2 3">
    <name type="scientific">Kalanchoe fedtschenkoi</name>
    <name type="common">Lavender scallops</name>
    <name type="synonym">South American air plant</name>
    <dbReference type="NCBI Taxonomy" id="63787"/>
    <lineage>
        <taxon>Eukaryota</taxon>
        <taxon>Viridiplantae</taxon>
        <taxon>Streptophyta</taxon>
        <taxon>Embryophyta</taxon>
        <taxon>Tracheophyta</taxon>
        <taxon>Spermatophyta</taxon>
        <taxon>Magnoliopsida</taxon>
        <taxon>eudicotyledons</taxon>
        <taxon>Gunneridae</taxon>
        <taxon>Pentapetalae</taxon>
        <taxon>Saxifragales</taxon>
        <taxon>Crassulaceae</taxon>
        <taxon>Kalanchoe</taxon>
    </lineage>
</organism>
<accession>A0A7N0UAR4</accession>
<dbReference type="OMA" id="PRRMDNG"/>
<keyword evidence="3" id="KW-1185">Reference proteome</keyword>
<dbReference type="PANTHER" id="PTHR33356:SF17">
    <property type="entry name" value="TPX2 CENTRAL DOMAIN-CONTAINING PROTEIN"/>
    <property type="match status" value="1"/>
</dbReference>
<dbReference type="Proteomes" id="UP000594263">
    <property type="component" value="Unplaced"/>
</dbReference>
<name>A0A7N0UAR4_KALFE</name>
<reference evidence="2" key="1">
    <citation type="submission" date="2021-01" db="UniProtKB">
        <authorList>
            <consortium name="EnsemblPlants"/>
        </authorList>
    </citation>
    <scope>IDENTIFICATION</scope>
</reference>
<dbReference type="PANTHER" id="PTHR33356">
    <property type="entry name" value="TIP41-LIKE PROTEIN"/>
    <property type="match status" value="1"/>
</dbReference>
<dbReference type="AlphaFoldDB" id="A0A7N0UAR4"/>
<feature type="region of interest" description="Disordered" evidence="1">
    <location>
        <begin position="106"/>
        <end position="150"/>
    </location>
</feature>
<sequence length="397" mass="43501">MKKMVTEAHDGGEFWLPPHFLSEEKVKKDVGGGGAVWRNEKDVKLALPRTEFPYEFVFRSVASSPVDSTASGESEEDEFFAELTRRLTMSESRKVSPLDLCPTYEAPKVSQGSPQSILGGIGSWSGRSSRGSQHSPMQGPSPPATPYEASNDTWGLINAAAGQVALLKLNAEDKLQQSLDGQFRAASGPNQDLNYFNSVQNRKAAFYADQQMRRQSYIAAVAAAARQAKVAALLCEQQLENLGRSGRTASTRCRVASDLLTQSAWPPVRKIPAGEVPARPNFQTVSFQRKESAGTGVFLPRRYDTAPAAPPRKKLITAPNAHVPSKVVHALNLGFEEMGARPKPHCSAYAASLSQQNYDAIMARRTAFLAQQHRRVVRPDELAQSNLEACLPQEWSY</sequence>
<dbReference type="EnsemblPlants" id="Kaladp0059s0066.1.v1.1">
    <property type="protein sequence ID" value="Kaladp0059s0066.1.v1.1"/>
    <property type="gene ID" value="Kaladp0059s0066.v1.1"/>
</dbReference>
<evidence type="ECO:0000256" key="1">
    <source>
        <dbReference type="SAM" id="MobiDB-lite"/>
    </source>
</evidence>
<protein>
    <submittedName>
        <fullName evidence="2">Uncharacterized protein</fullName>
    </submittedName>
</protein>
<evidence type="ECO:0000313" key="3">
    <source>
        <dbReference type="Proteomes" id="UP000594263"/>
    </source>
</evidence>
<proteinExistence type="predicted"/>